<dbReference type="GeneID" id="69001025"/>
<dbReference type="RefSeq" id="WP_133117933.1">
    <property type="nucleotide sequence ID" value="NZ_CP020738.1"/>
</dbReference>
<reference evidence="1 2" key="1">
    <citation type="submission" date="2017-01" db="EMBL/GenBank/DDBJ databases">
        <title>Whole-Genome Shotgun Sequencing of Two beta-Proteobacterial Species in Search of the Bulgecin Biosynthetic Cluster.</title>
        <authorList>
            <person name="Horsman M.E."/>
            <person name="Marous D.R."/>
            <person name="Li R."/>
            <person name="Oliver R.A."/>
            <person name="Byun B."/>
            <person name="Emrich S.J."/>
            <person name="Boggess B."/>
            <person name="Townsend C.A."/>
            <person name="Mobashery S."/>
        </authorList>
    </citation>
    <scope>NUCLEOTIDE SEQUENCE [LARGE SCALE GENOMIC DNA]</scope>
    <source>
        <strain evidence="1 2">ATCC 31433</strain>
    </source>
</reference>
<name>A0A2A4FI96_9BURK</name>
<comment type="caution">
    <text evidence="1">The sequence shown here is derived from an EMBL/GenBank/DDBJ whole genome shotgun (WGS) entry which is preliminary data.</text>
</comment>
<organism evidence="1 2">
    <name type="scientific">Burkholderia ubonensis subsp. mesacidophila</name>
    <dbReference type="NCBI Taxonomy" id="265293"/>
    <lineage>
        <taxon>Bacteria</taxon>
        <taxon>Pseudomonadati</taxon>
        <taxon>Pseudomonadota</taxon>
        <taxon>Betaproteobacteria</taxon>
        <taxon>Burkholderiales</taxon>
        <taxon>Burkholderiaceae</taxon>
        <taxon>Burkholderia</taxon>
        <taxon>Burkholderia cepacia complex</taxon>
    </lineage>
</organism>
<evidence type="ECO:0000313" key="1">
    <source>
        <dbReference type="EMBL" id="PCE32835.1"/>
    </source>
</evidence>
<accession>A0A2A4FI96</accession>
<proteinExistence type="predicted"/>
<dbReference type="Proteomes" id="UP000217994">
    <property type="component" value="Unassembled WGS sequence"/>
</dbReference>
<evidence type="ECO:0000313" key="2">
    <source>
        <dbReference type="Proteomes" id="UP000217994"/>
    </source>
</evidence>
<sequence length="141" mass="15025">MISLAACALSDAAIAETIKLACKFTETVSFSSGNEEKHSGRIVLQIDTENGATMISGTGADLSIAVSTLKVGPIVDLVDDSDKGKWDITNKTTSADQSTWLTQLVIDRNTGDFNYYRSKEGGISIIATGACEKIKLSARKF</sequence>
<gene>
    <name evidence="1" type="ORF">BZL54_09285</name>
</gene>
<protein>
    <submittedName>
        <fullName evidence="1">Uncharacterized protein</fullName>
    </submittedName>
</protein>
<dbReference type="AlphaFoldDB" id="A0A2A4FI96"/>
<dbReference type="EMBL" id="MTZU01000024">
    <property type="protein sequence ID" value="PCE32835.1"/>
    <property type="molecule type" value="Genomic_DNA"/>
</dbReference>